<comment type="caution">
    <text evidence="2">The sequence shown here is derived from an EMBL/GenBank/DDBJ whole genome shotgun (WGS) entry which is preliminary data.</text>
</comment>
<name>A0A8J6NSP8_9BACT</name>
<evidence type="ECO:0000256" key="1">
    <source>
        <dbReference type="SAM" id="MobiDB-lite"/>
    </source>
</evidence>
<organism evidence="2 3">
    <name type="scientific">Candidatus Desulfatibia profunda</name>
    <dbReference type="NCBI Taxonomy" id="2841695"/>
    <lineage>
        <taxon>Bacteria</taxon>
        <taxon>Pseudomonadati</taxon>
        <taxon>Thermodesulfobacteriota</taxon>
        <taxon>Desulfobacteria</taxon>
        <taxon>Desulfobacterales</taxon>
        <taxon>Desulfobacterales incertae sedis</taxon>
        <taxon>Candidatus Desulfatibia</taxon>
    </lineage>
</organism>
<accession>A0A8J6NSP8</accession>
<feature type="region of interest" description="Disordered" evidence="1">
    <location>
        <begin position="168"/>
        <end position="193"/>
    </location>
</feature>
<gene>
    <name evidence="2" type="ORF">H8E23_14340</name>
</gene>
<evidence type="ECO:0000313" key="3">
    <source>
        <dbReference type="Proteomes" id="UP000603434"/>
    </source>
</evidence>
<proteinExistence type="predicted"/>
<dbReference type="AlphaFoldDB" id="A0A8J6NSP8"/>
<reference evidence="2 3" key="1">
    <citation type="submission" date="2020-08" db="EMBL/GenBank/DDBJ databases">
        <title>Bridging the membrane lipid divide: bacteria of the FCB group superphylum have the potential to synthesize archaeal ether lipids.</title>
        <authorList>
            <person name="Villanueva L."/>
            <person name="Von Meijenfeldt F.A.B."/>
            <person name="Westbye A.B."/>
            <person name="Yadav S."/>
            <person name="Hopmans E.C."/>
            <person name="Dutilh B.E."/>
            <person name="Sinninghe Damste J.S."/>
        </authorList>
    </citation>
    <scope>NUCLEOTIDE SEQUENCE [LARGE SCALE GENOMIC DNA]</scope>
    <source>
        <strain evidence="2">NIOZ-UU30</strain>
    </source>
</reference>
<evidence type="ECO:0008006" key="4">
    <source>
        <dbReference type="Google" id="ProtNLM"/>
    </source>
</evidence>
<dbReference type="Proteomes" id="UP000603434">
    <property type="component" value="Unassembled WGS sequence"/>
</dbReference>
<sequence length="266" mass="30703">MKKPNIQKIDLLFQYVLAVAGQEDWGNRELGMIHLIKYLYLADLAYAKHHDGETYTGLAWEFYNFGPWAEEAYRRIEPALFAIGAEKKIYPSTKREKDCVRWSIQNDELYDELDKKLNITITGAIQLLVHKFGSDTEGLLHFVYKTKPMLQAAPGEILDFINHKTADLQQDQSQDDTPSESLSTRQLKKRKEKLSDIKKRLRERLDEKKGKVRFFPTPPRHDAIFFEGVNYLDSLAGEPIEPLEGTLIIADEVWKSKARHDPDVPG</sequence>
<protein>
    <recommendedName>
        <fullName evidence="4">DUF4065 domain-containing protein</fullName>
    </recommendedName>
</protein>
<dbReference type="EMBL" id="JACNJH010000203">
    <property type="protein sequence ID" value="MBC8362561.1"/>
    <property type="molecule type" value="Genomic_DNA"/>
</dbReference>
<evidence type="ECO:0000313" key="2">
    <source>
        <dbReference type="EMBL" id="MBC8362561.1"/>
    </source>
</evidence>